<dbReference type="GO" id="GO:0009279">
    <property type="term" value="C:cell outer membrane"/>
    <property type="evidence" value="ECO:0007669"/>
    <property type="project" value="UniProtKB-SubCell"/>
</dbReference>
<dbReference type="PATRIC" id="fig|1605367.3.peg.2419"/>
<keyword evidence="4" id="KW-0798">TonB box</keyword>
<evidence type="ECO:0008006" key="9">
    <source>
        <dbReference type="Google" id="ProtNLM"/>
    </source>
</evidence>
<evidence type="ECO:0000256" key="3">
    <source>
        <dbReference type="ARBA" id="ARBA00023237"/>
    </source>
</evidence>
<evidence type="ECO:0000313" key="7">
    <source>
        <dbReference type="EMBL" id="KPM49976.1"/>
    </source>
</evidence>
<dbReference type="SUPFAM" id="SSF56935">
    <property type="entry name" value="Porins"/>
    <property type="match status" value="1"/>
</dbReference>
<name>A0A0P7CB38_9BACT</name>
<evidence type="ECO:0000256" key="1">
    <source>
        <dbReference type="ARBA" id="ARBA00004442"/>
    </source>
</evidence>
<dbReference type="SUPFAM" id="SSF49464">
    <property type="entry name" value="Carboxypeptidase regulatory domain-like"/>
    <property type="match status" value="1"/>
</dbReference>
<comment type="caution">
    <text evidence="7">The sequence shown here is derived from an EMBL/GenBank/DDBJ whole genome shotgun (WGS) entry which is preliminary data.</text>
</comment>
<accession>A0A0P7CB38</accession>
<organism evidence="7 8">
    <name type="scientific">Jiulongibacter sediminis</name>
    <dbReference type="NCBI Taxonomy" id="1605367"/>
    <lineage>
        <taxon>Bacteria</taxon>
        <taxon>Pseudomonadati</taxon>
        <taxon>Bacteroidota</taxon>
        <taxon>Cytophagia</taxon>
        <taxon>Cytophagales</taxon>
        <taxon>Leadbetterellaceae</taxon>
        <taxon>Jiulongibacter</taxon>
    </lineage>
</organism>
<evidence type="ECO:0000256" key="2">
    <source>
        <dbReference type="ARBA" id="ARBA00023136"/>
    </source>
</evidence>
<keyword evidence="8" id="KW-1185">Reference proteome</keyword>
<dbReference type="Pfam" id="PF00593">
    <property type="entry name" value="TonB_dep_Rec_b-barrel"/>
    <property type="match status" value="1"/>
</dbReference>
<dbReference type="EMBL" id="LGTQ01000005">
    <property type="protein sequence ID" value="KPM49976.1"/>
    <property type="molecule type" value="Genomic_DNA"/>
</dbReference>
<gene>
    <name evidence="7" type="ORF">AFM12_05310</name>
</gene>
<dbReference type="Proteomes" id="UP000050454">
    <property type="component" value="Unassembled WGS sequence"/>
</dbReference>
<comment type="similarity">
    <text evidence="4">Belongs to the TonB-dependent receptor family.</text>
</comment>
<reference evidence="7 8" key="1">
    <citation type="submission" date="2015-07" db="EMBL/GenBank/DDBJ databases">
        <title>The draft genome sequence of Leadbetterella sp. JN14-9.</title>
        <authorList>
            <person name="Liu Y."/>
            <person name="Du J."/>
            <person name="Shao Z."/>
        </authorList>
    </citation>
    <scope>NUCLEOTIDE SEQUENCE [LARGE SCALE GENOMIC DNA]</scope>
    <source>
        <strain evidence="7 8">JN14-9</strain>
    </source>
</reference>
<protein>
    <recommendedName>
        <fullName evidence="9">TonB-dependent receptor plug domain-containing protein</fullName>
    </recommendedName>
</protein>
<dbReference type="InterPro" id="IPR008969">
    <property type="entry name" value="CarboxyPept-like_regulatory"/>
</dbReference>
<dbReference type="InterPro" id="IPR000531">
    <property type="entry name" value="Beta-barrel_TonB"/>
</dbReference>
<evidence type="ECO:0000256" key="4">
    <source>
        <dbReference type="RuleBase" id="RU003357"/>
    </source>
</evidence>
<evidence type="ECO:0000259" key="5">
    <source>
        <dbReference type="Pfam" id="PF00593"/>
    </source>
</evidence>
<dbReference type="OrthoDB" id="1111684at2"/>
<dbReference type="InterPro" id="IPR036942">
    <property type="entry name" value="Beta-barrel_TonB_sf"/>
</dbReference>
<dbReference type="Gene3D" id="2.170.130.10">
    <property type="entry name" value="TonB-dependent receptor, plug domain"/>
    <property type="match status" value="1"/>
</dbReference>
<comment type="subcellular location">
    <subcellularLocation>
        <location evidence="1 4">Cell outer membrane</location>
    </subcellularLocation>
</comment>
<evidence type="ECO:0000313" key="8">
    <source>
        <dbReference type="Proteomes" id="UP000050454"/>
    </source>
</evidence>
<evidence type="ECO:0000259" key="6">
    <source>
        <dbReference type="Pfam" id="PF07715"/>
    </source>
</evidence>
<dbReference type="Gene3D" id="2.40.170.20">
    <property type="entry name" value="TonB-dependent receptor, beta-barrel domain"/>
    <property type="match status" value="1"/>
</dbReference>
<sequence>MRSIFKQTKTRGFLVLIILLCPILTIGQNEKTNFFVPDTENGKTFGQVANRLNQEFGLHFIFDDEAVKNTIVKEIFQKKHFFDLVEDMFPTYSNLRVNATTYLILDNSLRSRLIDDIGNPQVFVIPENSERFSGQLMNRSDFGPIADAVVYIADGQRGTTTDAAGGFTIAIKSDYSYAEIQHPGVARQSIAVIRQKGGTSQRVTIELENRNNFLDELKVTARAIDANVSDHRSGIEKMSIQTIRQIPTFLGEIDPIRSITTLPGVTSSGDLGAGFNVRGGETSQNLILQDGGIIFNPSHLFGFFSSFNPDVIRSVELIKGNGPAAYGGRVASVLNLQTRNGDLNEYKASGGLGLVSSRLSLEGPLKRGRSSLLLSGRSSYSDWLIQKYDNIELQNSSSKFNDLTGKLFLSIGEKDALSVTGYRSYDSFRFNASSTYSWSTANVSGTYHKEFNEKLNADLTLARSDYKSGELSDDELFGFDYNNQVIVHSANFQLNNDLSEKILWYGGLSAHTYDLTPGTSVPFGENSRWVPASIDVQKGFEAAAFTEASIEPSPRIGFDIGLRYAHFNRLGPGNVYTLDYADRDGRLPSVSETKVYSRNELISTSGGFEPRFSLRYKFAESSSVKLGYSRTQQFIQQVSPTISPSPIDYWVLSSNNLKAQRSNQFSFGFFNNLADNKIETSVEAFYNKTFNALDYLEGVDLKLNPTYEQGLAQGLGKAYGVELYVKKRGGAVNGWVSYTWSRSWRIFKSEFEGQAINNGNRYPSTFDQPHQLSVVSNFELGGRSSLSGNITYNSGRPITIPISKYSYGGILSVNNYSERNSYRTPDYLRVDLSLTIKGKHLEDQLFSGDLIFSIFNVLGRKNAYAIWFDNTGQAFKTSVLGAAFPSVTYNFSIN</sequence>
<proteinExistence type="inferred from homology"/>
<dbReference type="STRING" id="1605367.AFM12_05310"/>
<dbReference type="InterPro" id="IPR037066">
    <property type="entry name" value="Plug_dom_sf"/>
</dbReference>
<dbReference type="InterPro" id="IPR012910">
    <property type="entry name" value="Plug_dom"/>
</dbReference>
<dbReference type="AlphaFoldDB" id="A0A0P7CB38"/>
<keyword evidence="3" id="KW-0998">Cell outer membrane</keyword>
<feature type="domain" description="TonB-dependent receptor-like beta-barrel" evidence="5">
    <location>
        <begin position="417"/>
        <end position="841"/>
    </location>
</feature>
<keyword evidence="2 4" id="KW-0472">Membrane</keyword>
<dbReference type="Pfam" id="PF07715">
    <property type="entry name" value="Plug"/>
    <property type="match status" value="1"/>
</dbReference>
<feature type="domain" description="TonB-dependent receptor plug" evidence="6">
    <location>
        <begin position="258"/>
        <end position="329"/>
    </location>
</feature>